<evidence type="ECO:0000256" key="2">
    <source>
        <dbReference type="ARBA" id="ARBA00009800"/>
    </source>
</evidence>
<dbReference type="SUPFAM" id="SSF54060">
    <property type="entry name" value="His-Me finger endonucleases"/>
    <property type="match status" value="1"/>
</dbReference>
<evidence type="ECO:0000256" key="7">
    <source>
        <dbReference type="ARBA" id="ARBA00023157"/>
    </source>
</evidence>
<dbReference type="Pfam" id="PF03662">
    <property type="entry name" value="Glyco_hydro_79n"/>
    <property type="match status" value="1"/>
</dbReference>
<dbReference type="PRINTS" id="PR00722">
    <property type="entry name" value="CHYMOTRYPSIN"/>
</dbReference>
<dbReference type="InterPro" id="IPR009003">
    <property type="entry name" value="Peptidase_S1_PA"/>
</dbReference>
<dbReference type="SUPFAM" id="SSF57667">
    <property type="entry name" value="beta-beta-alpha zinc fingers"/>
    <property type="match status" value="1"/>
</dbReference>
<evidence type="ECO:0000259" key="14">
    <source>
        <dbReference type="PROSITE" id="PS50157"/>
    </source>
</evidence>
<dbReference type="PROSITE" id="PS00134">
    <property type="entry name" value="TRYPSIN_HIS"/>
    <property type="match status" value="1"/>
</dbReference>
<dbReference type="Pfam" id="PF01223">
    <property type="entry name" value="Endonuclease_NS"/>
    <property type="match status" value="1"/>
</dbReference>
<dbReference type="GO" id="GO:0003676">
    <property type="term" value="F:nucleic acid binding"/>
    <property type="evidence" value="ECO:0007669"/>
    <property type="project" value="InterPro"/>
</dbReference>
<dbReference type="Gene3D" id="3.20.20.80">
    <property type="entry name" value="Glycosidases"/>
    <property type="match status" value="1"/>
</dbReference>
<dbReference type="GO" id="GO:0016798">
    <property type="term" value="F:hydrolase activity, acting on glycosyl bonds"/>
    <property type="evidence" value="ECO:0007669"/>
    <property type="project" value="InterPro"/>
</dbReference>
<proteinExistence type="inferred from homology"/>
<dbReference type="FunFam" id="3.30.160.60:FF:000257">
    <property type="entry name" value="ZXD family zinc finger C"/>
    <property type="match status" value="1"/>
</dbReference>
<dbReference type="Gene3D" id="2.40.10.10">
    <property type="entry name" value="Trypsin-like serine proteases"/>
    <property type="match status" value="1"/>
</dbReference>
<reference evidence="16" key="1">
    <citation type="submission" date="2020-11" db="EMBL/GenBank/DDBJ databases">
        <authorList>
            <person name="Tran Van P."/>
        </authorList>
    </citation>
    <scope>NUCLEOTIDE SEQUENCE</scope>
</reference>
<dbReference type="InterPro" id="IPR036236">
    <property type="entry name" value="Znf_C2H2_sf"/>
</dbReference>
<dbReference type="GO" id="GO:0006508">
    <property type="term" value="P:proteolysis"/>
    <property type="evidence" value="ECO:0007669"/>
    <property type="project" value="InterPro"/>
</dbReference>
<dbReference type="InterPro" id="IPR001314">
    <property type="entry name" value="Peptidase_S1A"/>
</dbReference>
<keyword evidence="12" id="KW-1133">Transmembrane helix</keyword>
<dbReference type="InterPro" id="IPR001254">
    <property type="entry name" value="Trypsin_dom"/>
</dbReference>
<dbReference type="PANTHER" id="PTHR46145">
    <property type="entry name" value="HEPARANASE"/>
    <property type="match status" value="1"/>
</dbReference>
<feature type="domain" description="CUB" evidence="13">
    <location>
        <begin position="1116"/>
        <end position="1195"/>
    </location>
</feature>
<feature type="region of interest" description="Disordered" evidence="11">
    <location>
        <begin position="1793"/>
        <end position="1814"/>
    </location>
</feature>
<dbReference type="PANTHER" id="PTHR46145:SF4">
    <property type="entry name" value="HEPARANASE"/>
    <property type="match status" value="1"/>
</dbReference>
<gene>
    <name evidence="16" type="ORF">TSIB3V08_LOCUS366</name>
</gene>
<dbReference type="InterPro" id="IPR017853">
    <property type="entry name" value="GH"/>
</dbReference>
<feature type="transmembrane region" description="Helical" evidence="12">
    <location>
        <begin position="2671"/>
        <end position="2692"/>
    </location>
</feature>
<dbReference type="FunFam" id="3.30.160.60:FF:000145">
    <property type="entry name" value="Zinc finger protein 574"/>
    <property type="match status" value="1"/>
</dbReference>
<protein>
    <submittedName>
        <fullName evidence="16">Uncharacterized protein</fullName>
    </submittedName>
</protein>
<dbReference type="SMART" id="SM00892">
    <property type="entry name" value="Endonuclease_NS"/>
    <property type="match status" value="1"/>
</dbReference>
<feature type="region of interest" description="Disordered" evidence="11">
    <location>
        <begin position="1934"/>
        <end position="1956"/>
    </location>
</feature>
<keyword evidence="3" id="KW-0479">Metal-binding</keyword>
<comment type="similarity">
    <text evidence="2">Belongs to the glycosyl hydrolase 79 family.</text>
</comment>
<feature type="region of interest" description="Disordered" evidence="11">
    <location>
        <begin position="1711"/>
        <end position="1778"/>
    </location>
</feature>
<dbReference type="InterPro" id="IPR044925">
    <property type="entry name" value="His-Me_finger_sf"/>
</dbReference>
<keyword evidence="12" id="KW-0472">Membrane</keyword>
<dbReference type="Gene3D" id="3.30.160.60">
    <property type="entry name" value="Classic Zinc Finger"/>
    <property type="match status" value="2"/>
</dbReference>
<dbReference type="InterPro" id="IPR044929">
    <property type="entry name" value="DNA/RNA_non-sp_Endonuclease_sf"/>
</dbReference>
<dbReference type="InterPro" id="IPR000859">
    <property type="entry name" value="CUB_dom"/>
</dbReference>
<keyword evidence="8" id="KW-0539">Nucleus</keyword>
<dbReference type="InterPro" id="IPR018114">
    <property type="entry name" value="TRYPSIN_HIS"/>
</dbReference>
<evidence type="ECO:0000259" key="13">
    <source>
        <dbReference type="PROSITE" id="PS01180"/>
    </source>
</evidence>
<feature type="domain" description="C2H2-type" evidence="14">
    <location>
        <begin position="37"/>
        <end position="64"/>
    </location>
</feature>
<comment type="subcellular location">
    <subcellularLocation>
        <location evidence="1">Nucleus</location>
    </subcellularLocation>
</comment>
<dbReference type="InterPro" id="IPR035914">
    <property type="entry name" value="Sperma_CUB_dom_sf"/>
</dbReference>
<dbReference type="Pfam" id="PF00089">
    <property type="entry name" value="Trypsin"/>
    <property type="match status" value="1"/>
</dbReference>
<dbReference type="GO" id="GO:0005615">
    <property type="term" value="C:extracellular space"/>
    <property type="evidence" value="ECO:0007669"/>
    <property type="project" value="TreeGrafter"/>
</dbReference>
<keyword evidence="12" id="KW-0812">Transmembrane</keyword>
<evidence type="ECO:0000256" key="5">
    <source>
        <dbReference type="ARBA" id="ARBA00022771"/>
    </source>
</evidence>
<keyword evidence="5 9" id="KW-0863">Zinc-finger</keyword>
<evidence type="ECO:0000256" key="8">
    <source>
        <dbReference type="ARBA" id="ARBA00023242"/>
    </source>
</evidence>
<sequence length="2794" mass="313185">MVSERPFKCDSTQCGKTFTRNEELTRHKRIHSGLRPYPCPTCGKKFGRKDHLKKHARTHLAPPPSHRCPFMIVPNGVDWRQSGVTGAIGVMKKLKGVIHDHFTPRSLEPVLVPDTGPLPLSAKSQNILVLGQVSFCIHERSIAQRHHFITSGFHFTFMYRTVPHGDVETSGYFPFNTRTIQQEIERGNISSTRHYGHVRKEQRPALRKHGVTTRCATGAVLTEIARNPSLRRTETERYLRSSFKKLLADFGKSCQNDFDSVCLREMNNLSDQFSIIRDPGGVYLVDSHMNKMRYFRKGEEVSLWTLFVHPTEIRTSISPSSAVELNTTSALSNYATEAGSILPEWLRFLIGFVAILLVIGFACNMLVAGDVRKVKKVVINVSKLIHRTDKKFLSVALDSSLIRRGWIQDHLRSKKLLLLASHLSPGYLRVGGTAADCLIFNLMSDGRAEQDLMSDGRAEQDYTNLGQSYIRGDGGECGYKGNSCLQERCNDFTMSVSNWDLINEFAISTGLDLLFDLNVLLRDGNMWNSTNAKDLIDYSHERNYSVIWQLGNEPNAFPHVFNTSISGTQLADDFAALRSVIESHSASKEPMVVGPDVTAPRGLVTTPLTFLQEFLEAQNDSINAVTWHQYYMNGRIATLKDFIEPSVFNTLHKQILEVQQDVVLCISRSLLMGSDRMEPRLGNWENRVLLPIGAIHICANYANGLGMRKDEYRETETSSAYGSGAPGLSDRFVAGFLWLDKLGMAARLGLKVVIRQSLYGGHYSLLDLDTLDPNPDWWVSVVYRSFVGTDVLDTPIPSNSIRLYCHCAPPHWPGAVTLFAINIDADSSAFLDVGALKLKDSSAQVFSYVLTAEGNDLLSKTVLMNGKRLKLNPDGSLPPFRPKIVSPSKLVVAPLSMAFFVFPHVGAEMCQGSSNWSIVLISNIMLSPQLIIKASNNVTKRPDQMAPVKNHTQSYASPNTILEPPDSSVGWQNFRFHPRGVAPGVQGCDLKTFIDKVGVSVTDDLVVASEQIGSILSLVGVIQLNYHNITAESVMDIGELLTLRVADYLYNDNSEPASESNRQFFPMQYQPTRYGTCSNGATCTTELLCLQAGGRLLSYCSLYYYPGVCCIKQQDCGRTSSEDVDLFRNPNYPNTDVGANNCVFTLVTRDTTCGVRIDFLQSVLANSVDNDCYQDVVIILNTDKRFQGFNTPFCGLLQGYSTVLMVGGLTEIKVVVTTQNKKGSLWNIRLTQLRCGLASLPEEEACGIRNRNSAAENQDFPADSKITNDRFLKNSASYIVSTYDRGSWDNNMANQSNASTTIDNETSLSRTGNFTMYDTLPLAKLFLERGYVARDALLGEAQEDDLFKILGGTEAAPHQFPWLVVLLLDGSLHCGGSLISKQWVLTAAHCVVITAIDTPAITRFLVVLGVHNISSASEPRRMTRFLLNIVRHPQYQGGENDIALVKLNEDVKYTSAIRPVCLPRNSDKTFSTTDGIIAGWGSTGNISASSVLLIAPIPILNNSYCASVWGRVGVEIQESMWLFLSLVLMFPRLCAQGDSGGPLVVEDEDGLYTIVGVTSFGAPPSCGSLVYPDVWTRVSSYIDWITQTLVEADVDLSVNSATYTRTKRRIPPDIRRERHREVISRRANSIPKSFEWEQMPILNEPVAANARSHIEHVLTRHRYHGARSTTFSTTRDDLDDFYYSPTHKLYTRHRMTLATRKYASQQFTTSISTHTSMTTPARSKRIEPQKNQLTTDSYNSTPITPNDTLPVESTSRASTPHAPQQTAQISGNNTEMPETMKRTVTTIATIPSTTKETTTSHQIPSTTKETTTIHQIPSTTKETTIIHQIPSTTKETTTSHQIPSTTKETTTSHQIPSTTKETNINTQCPNNIHHQMCHNNTYAATNINTNHEEQELDKTMDEFPFLDSDMFAETEMTTIESKPNKMVSPLMKLTLTKPSPGQTKRLPGMKTMDSNVPNPIQNSTLLEIETSFGDFSFESEENETLACFNDEKEAKNLEEAAGNEVEKYDKYKDGSDNARCFINMCPRPEENFPVLMMSPCKKFLLPKYKQWLERCEEKTLTFVVNHGQQIIAECPGHMNEFMDLTTSITNVTCVDGDMVLPDNKGRLTFHCFNPISETVYWTGESCGPGLVGLIIRIGWRVGKKFRSIIKVCHHEQFSSTLYTIHELYGTADREKELSIEERPPYHMDDFYQHLDIKSSYEKETQFSMLKRQLGSSDMAEKYLDPKNDDLVLICCKMAPVQDFLFNSWQQMAYHYINTAPMWKSIYQGNWRIIEETARAYAKRWSLERLEVWTGTYEVLKLPNKNGRLVPIYLSVDAKDMSKYIEVPKYFWKILYDALSNSGVAIVISNNPFISKEDREQRICSDDISHKINKWLEVVENEPDKGLVHCCVITDLIAKIPDLPSTFLKKDLTNLDIRLFPNLEKTQRDRIRYKDMREELGVKDYMGERRYRKSGEKDIKIQTQYGFHNVVYTISTPDPDLDTNLPVIGGPRAIALLTLLGKERGSYGLDAVYPHLHGENVEKYPQYIWLELELGLCSLQTIPEKADIFVCVSIGKGCASFGVACDGLETCYLNNFYSSITKNPIETVPDLCYKYNAGHPPLSHLMYIQPHNLWCCLLKYLLRGDLARTCLQVFVCRLCWVRVAWRLAHCIICRRRPVSMGGRHRLFQLHHFYMLACLNLVVGVVVVGVLGGFTTLYCGAVGGLATVGSSGSGLPGRLGGSSSNMDRVGAPNTHHTQQIKPGLDMQQEESFRRRIALLMALDTKFFKLEETLVGGGGPTPGEECNKLLMLGDEPR</sequence>
<feature type="domain" description="Peptidase S1" evidence="15">
    <location>
        <begin position="1349"/>
        <end position="1590"/>
    </location>
</feature>
<dbReference type="SUPFAM" id="SSF51445">
    <property type="entry name" value="(Trans)glycosidases"/>
    <property type="match status" value="1"/>
</dbReference>
<evidence type="ECO:0000256" key="9">
    <source>
        <dbReference type="PROSITE-ProRule" id="PRU00042"/>
    </source>
</evidence>
<feature type="region of interest" description="Disordered" evidence="11">
    <location>
        <begin position="1831"/>
        <end position="1862"/>
    </location>
</feature>
<dbReference type="InterPro" id="IPR005199">
    <property type="entry name" value="Glyco_hydro_79"/>
</dbReference>
<name>A0A7R9ALM5_TIMSH</name>
<dbReference type="InterPro" id="IPR043504">
    <property type="entry name" value="Peptidase_S1_PA_chymotrypsin"/>
</dbReference>
<organism evidence="16">
    <name type="scientific">Timema shepardi</name>
    <name type="common">Walking stick</name>
    <dbReference type="NCBI Taxonomy" id="629360"/>
    <lineage>
        <taxon>Eukaryota</taxon>
        <taxon>Metazoa</taxon>
        <taxon>Ecdysozoa</taxon>
        <taxon>Arthropoda</taxon>
        <taxon>Hexapoda</taxon>
        <taxon>Insecta</taxon>
        <taxon>Pterygota</taxon>
        <taxon>Neoptera</taxon>
        <taxon>Polyneoptera</taxon>
        <taxon>Phasmatodea</taxon>
        <taxon>Timematodea</taxon>
        <taxon>Timematoidea</taxon>
        <taxon>Timematidae</taxon>
        <taxon>Timema</taxon>
    </lineage>
</organism>
<dbReference type="InterPro" id="IPR013087">
    <property type="entry name" value="Znf_C2H2_type"/>
</dbReference>
<dbReference type="FunFam" id="2.40.10.10:FF:000068">
    <property type="entry name" value="transmembrane protease serine 2"/>
    <property type="match status" value="1"/>
</dbReference>
<evidence type="ECO:0000256" key="6">
    <source>
        <dbReference type="ARBA" id="ARBA00022833"/>
    </source>
</evidence>
<evidence type="ECO:0000256" key="4">
    <source>
        <dbReference type="ARBA" id="ARBA00022737"/>
    </source>
</evidence>
<keyword evidence="6" id="KW-0862">Zinc</keyword>
<evidence type="ECO:0000256" key="12">
    <source>
        <dbReference type="SAM" id="Phobius"/>
    </source>
</evidence>
<dbReference type="GO" id="GO:0016020">
    <property type="term" value="C:membrane"/>
    <property type="evidence" value="ECO:0007669"/>
    <property type="project" value="InterPro"/>
</dbReference>
<comment type="caution">
    <text evidence="10">Lacks conserved residue(s) required for the propagation of feature annotation.</text>
</comment>
<dbReference type="GO" id="GO:0008270">
    <property type="term" value="F:zinc ion binding"/>
    <property type="evidence" value="ECO:0007669"/>
    <property type="project" value="UniProtKB-KW"/>
</dbReference>
<evidence type="ECO:0000259" key="15">
    <source>
        <dbReference type="PROSITE" id="PS50240"/>
    </source>
</evidence>
<feature type="compositionally biased region" description="Polar residues" evidence="11">
    <location>
        <begin position="1729"/>
        <end position="1776"/>
    </location>
</feature>
<dbReference type="SMART" id="SM00020">
    <property type="entry name" value="Tryp_SPc"/>
    <property type="match status" value="1"/>
</dbReference>
<keyword evidence="7" id="KW-1015">Disulfide bond</keyword>
<feature type="domain" description="C2H2-type" evidence="14">
    <location>
        <begin position="7"/>
        <end position="36"/>
    </location>
</feature>
<evidence type="ECO:0000256" key="11">
    <source>
        <dbReference type="SAM" id="MobiDB-lite"/>
    </source>
</evidence>
<dbReference type="InterPro" id="IPR001604">
    <property type="entry name" value="Endo_G_ENPP1-like_dom"/>
</dbReference>
<dbReference type="SUPFAM" id="SSF50494">
    <property type="entry name" value="Trypsin-like serine proteases"/>
    <property type="match status" value="1"/>
</dbReference>
<dbReference type="Pfam" id="PF00096">
    <property type="entry name" value="zf-C2H2"/>
    <property type="match status" value="2"/>
</dbReference>
<evidence type="ECO:0000313" key="16">
    <source>
        <dbReference type="EMBL" id="CAD7256075.1"/>
    </source>
</evidence>
<dbReference type="SUPFAM" id="SSF49854">
    <property type="entry name" value="Spermadhesin, CUB domain"/>
    <property type="match status" value="1"/>
</dbReference>
<dbReference type="GO" id="GO:0005634">
    <property type="term" value="C:nucleus"/>
    <property type="evidence" value="ECO:0007669"/>
    <property type="project" value="UniProtKB-SubCell"/>
</dbReference>
<dbReference type="GO" id="GO:0004252">
    <property type="term" value="F:serine-type endopeptidase activity"/>
    <property type="evidence" value="ECO:0007669"/>
    <property type="project" value="InterPro"/>
</dbReference>
<evidence type="ECO:0000256" key="10">
    <source>
        <dbReference type="PROSITE-ProRule" id="PRU00059"/>
    </source>
</evidence>
<dbReference type="PROSITE" id="PS01180">
    <property type="entry name" value="CUB"/>
    <property type="match status" value="1"/>
</dbReference>
<dbReference type="SMART" id="SM00355">
    <property type="entry name" value="ZnF_C2H2"/>
    <property type="match status" value="2"/>
</dbReference>
<dbReference type="PROSITE" id="PS50240">
    <property type="entry name" value="TRYPSIN_DOM"/>
    <property type="match status" value="1"/>
</dbReference>
<dbReference type="PROSITE" id="PS50157">
    <property type="entry name" value="ZINC_FINGER_C2H2_2"/>
    <property type="match status" value="2"/>
</dbReference>
<evidence type="ECO:0000256" key="3">
    <source>
        <dbReference type="ARBA" id="ARBA00022723"/>
    </source>
</evidence>
<keyword evidence="4" id="KW-0677">Repeat</keyword>
<dbReference type="Gene3D" id="3.40.570.10">
    <property type="entry name" value="Extracellular Endonuclease, subunit A"/>
    <property type="match status" value="1"/>
</dbReference>
<evidence type="ECO:0000256" key="1">
    <source>
        <dbReference type="ARBA" id="ARBA00004123"/>
    </source>
</evidence>
<feature type="region of interest" description="Disordered" evidence="11">
    <location>
        <begin position="2717"/>
        <end position="2736"/>
    </location>
</feature>
<dbReference type="EMBL" id="OC000084">
    <property type="protein sequence ID" value="CAD7256075.1"/>
    <property type="molecule type" value="Genomic_DNA"/>
</dbReference>
<feature type="compositionally biased region" description="Polar residues" evidence="11">
    <location>
        <begin position="1800"/>
        <end position="1814"/>
    </location>
</feature>
<accession>A0A7R9ALM5</accession>
<dbReference type="CDD" id="cd00190">
    <property type="entry name" value="Tryp_SPc"/>
    <property type="match status" value="1"/>
</dbReference>
<dbReference type="PROSITE" id="PS00028">
    <property type="entry name" value="ZINC_FINGER_C2H2_1"/>
    <property type="match status" value="2"/>
</dbReference>
<dbReference type="GO" id="GO:0031012">
    <property type="term" value="C:extracellular matrix"/>
    <property type="evidence" value="ECO:0007669"/>
    <property type="project" value="TreeGrafter"/>
</dbReference>